<proteinExistence type="predicted"/>
<protein>
    <submittedName>
        <fullName evidence="1">AAA family ATPase</fullName>
    </submittedName>
</protein>
<dbReference type="EMBL" id="SRYA01000113">
    <property type="protein sequence ID" value="TGY87517.1"/>
    <property type="molecule type" value="Genomic_DNA"/>
</dbReference>
<evidence type="ECO:0000313" key="1">
    <source>
        <dbReference type="EMBL" id="TGY87517.1"/>
    </source>
</evidence>
<gene>
    <name evidence="1" type="ORF">E5329_26620</name>
</gene>
<evidence type="ECO:0000313" key="2">
    <source>
        <dbReference type="Proteomes" id="UP000304953"/>
    </source>
</evidence>
<keyword evidence="2" id="KW-1185">Reference proteome</keyword>
<organism evidence="1 2">
    <name type="scientific">Petralouisia muris</name>
    <dbReference type="NCBI Taxonomy" id="3032872"/>
    <lineage>
        <taxon>Bacteria</taxon>
        <taxon>Bacillati</taxon>
        <taxon>Bacillota</taxon>
        <taxon>Clostridia</taxon>
        <taxon>Lachnospirales</taxon>
        <taxon>Lachnospiraceae</taxon>
        <taxon>Petralouisia</taxon>
    </lineage>
</organism>
<name>A0AC61RPR4_9FIRM</name>
<accession>A0AC61RPR4</accession>
<sequence>MLMKGGMIDLEHVEPIDFIIDDMLSPGLSMLAADPKIGKSWFSLLMCLCVSQGRKFLGYNTHKCNVLYLALEDSDNRMKSRIKRIFEGDKLPDTFNYCIEINDLSSGFIEQMELVCQSMSDLRLIVVDTLQCIRGQYNNKDGGAYGYDYKKMNKLKSFAKKHNLAILLIHHTSKMDNPNDPFFSISGTRGLTGALDLMMVIKKENVSDKQAKLYIRGCDVDNDAFVIEMQDCRWAKVGTLEEMQERDTLRQYQNNPIVRAVNKALEESGQWRGRMTELIEFAERNGIHINFTPQQLSKEINSLEYQLRMIDGIEHGTVGNGKGSSPHVFKKCKQ</sequence>
<reference evidence="1" key="1">
    <citation type="submission" date="2019-04" db="EMBL/GenBank/DDBJ databases">
        <title>Microbes associate with the intestines of laboratory mice.</title>
        <authorList>
            <person name="Navarre W."/>
            <person name="Wong E."/>
            <person name="Huang K."/>
            <person name="Tropini C."/>
            <person name="Ng K."/>
            <person name="Yu B."/>
        </authorList>
    </citation>
    <scope>NUCLEOTIDE SEQUENCE</scope>
    <source>
        <strain evidence="1">NM01_1-7b</strain>
    </source>
</reference>
<comment type="caution">
    <text evidence="1">The sequence shown here is derived from an EMBL/GenBank/DDBJ whole genome shotgun (WGS) entry which is preliminary data.</text>
</comment>
<dbReference type="Proteomes" id="UP000304953">
    <property type="component" value="Unassembled WGS sequence"/>
</dbReference>